<keyword evidence="4" id="KW-1185">Reference proteome</keyword>
<dbReference type="Gene3D" id="3.30.559.30">
    <property type="entry name" value="Nonribosomal peptide synthetase, condensation domain"/>
    <property type="match status" value="1"/>
</dbReference>
<accession>D9WJ55</accession>
<dbReference type="Gene3D" id="3.30.559.10">
    <property type="entry name" value="Chloramphenicol acetyltransferase-like domain"/>
    <property type="match status" value="1"/>
</dbReference>
<evidence type="ECO:0000259" key="2">
    <source>
        <dbReference type="Pfam" id="PF00668"/>
    </source>
</evidence>
<dbReference type="GO" id="GO:0043041">
    <property type="term" value="P:amino acid activation for nonribosomal peptide biosynthetic process"/>
    <property type="evidence" value="ECO:0007669"/>
    <property type="project" value="TreeGrafter"/>
</dbReference>
<evidence type="ECO:0000313" key="3">
    <source>
        <dbReference type="EMBL" id="EFL29152.1"/>
    </source>
</evidence>
<feature type="region of interest" description="Disordered" evidence="1">
    <location>
        <begin position="1"/>
        <end position="23"/>
    </location>
</feature>
<sequence length="656" mass="71642">MSPNWAAIPNSSRPGAPTRRCGRHGAVAVSDDDRSEYMDVIRSGPLGWAQHWYWLLDSDPVRGDGPLDAYPKRVDVPAGVTVAGVRRALRSVLERYEALRTTYGHNASGAPCQFVHAECDPQLITVDPGGTGDGASQLDPDRHAVPTTGVFERASCYAVAGVAGERVTDLLLVFRQIAVDGVAMERVRNEVEQRLRGPGPVGPAGRELQPLDHAAAENTEEQRKANRRALTYWQQQLRRGPHTSIPFSWPAPEGSVAHETTVVSPRAAELCARIARNCQVTEPSIVHSVLALLVSGWTGHEVCAMHSVFANRWNEATQESVCRLAGGGRIVFDLSRELTVRKTLSTCHLSLLEMYMNARYHVGDLVMRESRAALRQGAKVEPGIIFEYHYANQEPLFADRSAAPEHITQTTMDWRAAGMLVDASLSGRGLEIAVKAPTEVLPESAGVPWVRTFLELLERIAEDPEARVGDLVADVEIDAPWKGRGWVSLDHAWVHLDAMKTLLSGHPGVASAEVFTTAGEERTELVARVVAKGPELTEREVAEYLRDMATDLPSIVQPHRYIVHRAGAATAPPSGEGVESTEERALREAFAAVHSDAEAEVSRTYAENGGEFLRIPLVMAGIQERGYSGLRHADFVGTAPLRRLALKLTKMTEAAE</sequence>
<evidence type="ECO:0000256" key="1">
    <source>
        <dbReference type="SAM" id="MobiDB-lite"/>
    </source>
</evidence>
<dbReference type="Pfam" id="PF00668">
    <property type="entry name" value="Condensation"/>
    <property type="match status" value="1"/>
</dbReference>
<dbReference type="PANTHER" id="PTHR45527">
    <property type="entry name" value="NONRIBOSOMAL PEPTIDE SYNTHETASE"/>
    <property type="match status" value="1"/>
</dbReference>
<organism evidence="3 4">
    <name type="scientific">Streptomyces himastatinicus ATCC 53653</name>
    <dbReference type="NCBI Taxonomy" id="457427"/>
    <lineage>
        <taxon>Bacteria</taxon>
        <taxon>Bacillati</taxon>
        <taxon>Actinomycetota</taxon>
        <taxon>Actinomycetes</taxon>
        <taxon>Kitasatosporales</taxon>
        <taxon>Streptomycetaceae</taxon>
        <taxon>Streptomyces</taxon>
        <taxon>Streptomyces violaceusniger group</taxon>
    </lineage>
</organism>
<dbReference type="GO" id="GO:0044550">
    <property type="term" value="P:secondary metabolite biosynthetic process"/>
    <property type="evidence" value="ECO:0007669"/>
    <property type="project" value="TreeGrafter"/>
</dbReference>
<dbReference type="GO" id="GO:0005737">
    <property type="term" value="C:cytoplasm"/>
    <property type="evidence" value="ECO:0007669"/>
    <property type="project" value="TreeGrafter"/>
</dbReference>
<protein>
    <submittedName>
        <fullName evidence="3">LigA protein</fullName>
    </submittedName>
</protein>
<name>D9WJ55_9ACTN</name>
<dbReference type="Proteomes" id="UP000003963">
    <property type="component" value="Unassembled WGS sequence"/>
</dbReference>
<feature type="compositionally biased region" description="Polar residues" evidence="1">
    <location>
        <begin position="1"/>
        <end position="13"/>
    </location>
</feature>
<dbReference type="EMBL" id="GG657754">
    <property type="protein sequence ID" value="EFL29152.1"/>
    <property type="molecule type" value="Genomic_DNA"/>
</dbReference>
<dbReference type="STRING" id="457427.SSOG_08866"/>
<dbReference type="GO" id="GO:0008610">
    <property type="term" value="P:lipid biosynthetic process"/>
    <property type="evidence" value="ECO:0007669"/>
    <property type="project" value="UniProtKB-ARBA"/>
</dbReference>
<proteinExistence type="predicted"/>
<gene>
    <name evidence="3" type="ORF">SSOG_08866</name>
</gene>
<dbReference type="PANTHER" id="PTHR45527:SF1">
    <property type="entry name" value="FATTY ACID SYNTHASE"/>
    <property type="match status" value="1"/>
</dbReference>
<dbReference type="GO" id="GO:0003824">
    <property type="term" value="F:catalytic activity"/>
    <property type="evidence" value="ECO:0007669"/>
    <property type="project" value="InterPro"/>
</dbReference>
<feature type="domain" description="Condensation" evidence="2">
    <location>
        <begin position="211"/>
        <end position="471"/>
    </location>
</feature>
<dbReference type="InterPro" id="IPR001242">
    <property type="entry name" value="Condensation_dom"/>
</dbReference>
<dbReference type="HOGENOM" id="CLU_417912_0_0_11"/>
<dbReference type="GO" id="GO:0031177">
    <property type="term" value="F:phosphopantetheine binding"/>
    <property type="evidence" value="ECO:0007669"/>
    <property type="project" value="TreeGrafter"/>
</dbReference>
<dbReference type="AlphaFoldDB" id="D9WJ55"/>
<dbReference type="InterPro" id="IPR023213">
    <property type="entry name" value="CAT-like_dom_sf"/>
</dbReference>
<evidence type="ECO:0000313" key="4">
    <source>
        <dbReference type="Proteomes" id="UP000003963"/>
    </source>
</evidence>
<dbReference type="SUPFAM" id="SSF52777">
    <property type="entry name" value="CoA-dependent acyltransferases"/>
    <property type="match status" value="2"/>
</dbReference>
<reference evidence="3 4" key="1">
    <citation type="submission" date="2009-02" db="EMBL/GenBank/DDBJ databases">
        <title>Annotation of Streptomyces hygroscopicus strain ATCC 53653.</title>
        <authorList>
            <consortium name="The Broad Institute Genome Sequencing Platform"/>
            <consortium name="Broad Institute Microbial Sequencing Center"/>
            <person name="Fischbach M."/>
            <person name="Godfrey P."/>
            <person name="Ward D."/>
            <person name="Young S."/>
            <person name="Zeng Q."/>
            <person name="Koehrsen M."/>
            <person name="Alvarado L."/>
            <person name="Berlin A.M."/>
            <person name="Bochicchio J."/>
            <person name="Borenstein D."/>
            <person name="Chapman S.B."/>
            <person name="Chen Z."/>
            <person name="Engels R."/>
            <person name="Freedman E."/>
            <person name="Gellesch M."/>
            <person name="Goldberg J."/>
            <person name="Griggs A."/>
            <person name="Gujja S."/>
            <person name="Heilman E.R."/>
            <person name="Heiman D.I."/>
            <person name="Hepburn T.A."/>
            <person name="Howarth C."/>
            <person name="Jen D."/>
            <person name="Larson L."/>
            <person name="Lewis B."/>
            <person name="Mehta T."/>
            <person name="Park D."/>
            <person name="Pearson M."/>
            <person name="Richards J."/>
            <person name="Roberts A."/>
            <person name="Saif S."/>
            <person name="Shea T.D."/>
            <person name="Shenoy N."/>
            <person name="Sisk P."/>
            <person name="Stolte C."/>
            <person name="Sykes S.N."/>
            <person name="Thomson T."/>
            <person name="Walk T."/>
            <person name="White J."/>
            <person name="Yandava C."/>
            <person name="Straight P."/>
            <person name="Clardy J."/>
            <person name="Hung D."/>
            <person name="Kolter R."/>
            <person name="Mekalanos J."/>
            <person name="Walker S."/>
            <person name="Walsh C.T."/>
            <person name="Wieland-Brown L.C."/>
            <person name="Haas B."/>
            <person name="Nusbaum C."/>
            <person name="Birren B."/>
        </authorList>
    </citation>
    <scope>NUCLEOTIDE SEQUENCE [LARGE SCALE GENOMIC DNA]</scope>
    <source>
        <strain evidence="3 4">ATCC 53653</strain>
    </source>
</reference>